<dbReference type="InterPro" id="IPR016166">
    <property type="entry name" value="FAD-bd_PCMH"/>
</dbReference>
<sequence length="477" mass="52473">MAELQVATSSGKNITLDDRIVGGLRSGLRGELLRASDVGYEDARGLWNGMIDKRPALIVRCASAEDVILAVGFARENDLLVAVRGGGHSVGGTATCNSELMIELSPMKGVRVNPERRTVYAEGGITIGELDKETQVFALATPMGVVSETGIAGLTLGGGIGWLRRKHGLSCDNLVSAEVVTADGRLLASSASENEDLFWGLRGGEGNFGIVTSFEYRLHPVGPEVMFCFVFYHGDETKEALRFYRMYASTAPDEVTSFVIRGTVPDVEPFPESIHGLPYVLFAAMYAGPVDEGERAMRPLREFGEPLIDFSGSMPYIEVQSLLDEDYPAGELRYYWKSLYLDDLDDEAIDRIIEHTAKRPSPLSTVDVWHMGGAIGRVGAEESAFGGRESPFLLGVEANWENPREDERNIAWARKCVEDMQRFSGGAQYLNFPGFLEEGDKTLQSTFGDKHERLVALKNRYDPTNLFHLNQNIKPTV</sequence>
<keyword evidence="3" id="KW-0285">Flavoprotein</keyword>
<dbReference type="InterPro" id="IPR016169">
    <property type="entry name" value="FAD-bd_PCMH_sub2"/>
</dbReference>
<dbReference type="PROSITE" id="PS51387">
    <property type="entry name" value="FAD_PCMH"/>
    <property type="match status" value="1"/>
</dbReference>
<dbReference type="InterPro" id="IPR006094">
    <property type="entry name" value="Oxid_FAD_bind_N"/>
</dbReference>
<dbReference type="SUPFAM" id="SSF56176">
    <property type="entry name" value="FAD-binding/transporter-associated domain-like"/>
    <property type="match status" value="1"/>
</dbReference>
<dbReference type="Gene3D" id="3.30.465.10">
    <property type="match status" value="1"/>
</dbReference>
<dbReference type="Pfam" id="PF01565">
    <property type="entry name" value="FAD_binding_4"/>
    <property type="match status" value="1"/>
</dbReference>
<reference evidence="7" key="1">
    <citation type="submission" date="2020-02" db="EMBL/GenBank/DDBJ databases">
        <authorList>
            <person name="Meier V. D."/>
        </authorList>
    </citation>
    <scope>NUCLEOTIDE SEQUENCE</scope>
    <source>
        <strain evidence="7">AVDCRST_MAG14</strain>
    </source>
</reference>
<evidence type="ECO:0000259" key="6">
    <source>
        <dbReference type="PROSITE" id="PS51387"/>
    </source>
</evidence>
<proteinExistence type="inferred from homology"/>
<dbReference type="Gene3D" id="3.40.462.20">
    <property type="match status" value="1"/>
</dbReference>
<accession>A0A6J4QSZ8</accession>
<evidence type="ECO:0000256" key="5">
    <source>
        <dbReference type="ARBA" id="ARBA00023002"/>
    </source>
</evidence>
<evidence type="ECO:0000256" key="4">
    <source>
        <dbReference type="ARBA" id="ARBA00022827"/>
    </source>
</evidence>
<dbReference type="PANTHER" id="PTHR42973:SF39">
    <property type="entry name" value="FAD-BINDING PCMH-TYPE DOMAIN-CONTAINING PROTEIN"/>
    <property type="match status" value="1"/>
</dbReference>
<dbReference type="InterPro" id="IPR012951">
    <property type="entry name" value="BBE"/>
</dbReference>
<keyword evidence="4" id="KW-0274">FAD</keyword>
<comment type="similarity">
    <text evidence="2">Belongs to the oxygen-dependent FAD-linked oxidoreductase family.</text>
</comment>
<dbReference type="PROSITE" id="PS00862">
    <property type="entry name" value="OX2_COVAL_FAD"/>
    <property type="match status" value="1"/>
</dbReference>
<gene>
    <name evidence="7" type="ORF">AVDCRST_MAG14-1311</name>
</gene>
<dbReference type="EMBL" id="CADCVG010000055">
    <property type="protein sequence ID" value="CAA9454009.1"/>
    <property type="molecule type" value="Genomic_DNA"/>
</dbReference>
<dbReference type="InterPro" id="IPR036318">
    <property type="entry name" value="FAD-bd_PCMH-like_sf"/>
</dbReference>
<dbReference type="SUPFAM" id="SSF55103">
    <property type="entry name" value="FAD-linked oxidases, C-terminal domain"/>
    <property type="match status" value="1"/>
</dbReference>
<feature type="domain" description="FAD-binding PCMH-type" evidence="6">
    <location>
        <begin position="51"/>
        <end position="221"/>
    </location>
</feature>
<dbReference type="PANTHER" id="PTHR42973">
    <property type="entry name" value="BINDING OXIDOREDUCTASE, PUTATIVE (AFU_ORTHOLOGUE AFUA_1G17690)-RELATED"/>
    <property type="match status" value="1"/>
</dbReference>
<protein>
    <submittedName>
        <fullName evidence="7">Oxidoreductase</fullName>
    </submittedName>
</protein>
<dbReference type="InterPro" id="IPR016164">
    <property type="entry name" value="FAD-linked_Oxase-like_C"/>
</dbReference>
<evidence type="ECO:0000256" key="3">
    <source>
        <dbReference type="ARBA" id="ARBA00022630"/>
    </source>
</evidence>
<dbReference type="Pfam" id="PF08031">
    <property type="entry name" value="BBE"/>
    <property type="match status" value="1"/>
</dbReference>
<dbReference type="GO" id="GO:0071949">
    <property type="term" value="F:FAD binding"/>
    <property type="evidence" value="ECO:0007669"/>
    <property type="project" value="InterPro"/>
</dbReference>
<dbReference type="AlphaFoldDB" id="A0A6J4QSZ8"/>
<organism evidence="7">
    <name type="scientific">uncultured Rubrobacteraceae bacterium</name>
    <dbReference type="NCBI Taxonomy" id="349277"/>
    <lineage>
        <taxon>Bacteria</taxon>
        <taxon>Bacillati</taxon>
        <taxon>Actinomycetota</taxon>
        <taxon>Rubrobacteria</taxon>
        <taxon>Rubrobacterales</taxon>
        <taxon>Rubrobacteraceae</taxon>
        <taxon>environmental samples</taxon>
    </lineage>
</organism>
<dbReference type="InterPro" id="IPR016167">
    <property type="entry name" value="FAD-bd_PCMH_sub1"/>
</dbReference>
<evidence type="ECO:0000256" key="1">
    <source>
        <dbReference type="ARBA" id="ARBA00001974"/>
    </source>
</evidence>
<dbReference type="Gene3D" id="3.30.43.10">
    <property type="entry name" value="Uridine Diphospho-n-acetylenolpyruvylglucosamine Reductase, domain 2"/>
    <property type="match status" value="1"/>
</dbReference>
<name>A0A6J4QSZ8_9ACTN</name>
<dbReference type="InterPro" id="IPR050416">
    <property type="entry name" value="FAD-linked_Oxidoreductase"/>
</dbReference>
<evidence type="ECO:0000256" key="2">
    <source>
        <dbReference type="ARBA" id="ARBA00005466"/>
    </source>
</evidence>
<dbReference type="InterPro" id="IPR006093">
    <property type="entry name" value="Oxy_OxRdtase_FAD_BS"/>
</dbReference>
<evidence type="ECO:0000313" key="7">
    <source>
        <dbReference type="EMBL" id="CAA9454009.1"/>
    </source>
</evidence>
<dbReference type="GO" id="GO:0016491">
    <property type="term" value="F:oxidoreductase activity"/>
    <property type="evidence" value="ECO:0007669"/>
    <property type="project" value="UniProtKB-KW"/>
</dbReference>
<keyword evidence="5" id="KW-0560">Oxidoreductase</keyword>
<comment type="cofactor">
    <cofactor evidence="1">
        <name>FAD</name>
        <dbReference type="ChEBI" id="CHEBI:57692"/>
    </cofactor>
</comment>